<comment type="catalytic activity">
    <reaction evidence="8">
        <text>2 R'C(R)SH + O2 = R'C(R)S-S(R)CR' + H2O2</text>
        <dbReference type="Rhea" id="RHEA:17357"/>
        <dbReference type="ChEBI" id="CHEBI:15379"/>
        <dbReference type="ChEBI" id="CHEBI:16240"/>
        <dbReference type="ChEBI" id="CHEBI:16520"/>
        <dbReference type="ChEBI" id="CHEBI:17412"/>
        <dbReference type="EC" id="1.8.3.2"/>
    </reaction>
</comment>
<accession>A0A420Y9L3</accession>
<keyword evidence="6" id="KW-0496">Mitochondrion</keyword>
<sequence>MADDTTETQQPKPKVPLAPGNTISDGSVYPKGTILGPDGKPCRACNERSAFSALMSQASKKKATAVPKPPPTDCPPDVVELGRSSWTLLHSIAATYPETPTPAQQNDLKSFMGLFSKLYPCWFCAQDFQKYIKKEEPRVRTRDEFGKWLCDAHNEVNRKLGKKEFDCRFWEERWKDGWKDGRCD</sequence>
<evidence type="ECO:0000256" key="7">
    <source>
        <dbReference type="ARBA" id="ARBA00023157"/>
    </source>
</evidence>
<dbReference type="GO" id="GO:0016971">
    <property type="term" value="F:flavin-dependent sulfhydryl oxidase activity"/>
    <property type="evidence" value="ECO:0007669"/>
    <property type="project" value="InterPro"/>
</dbReference>
<dbReference type="STRING" id="177199.A0A420Y9L3"/>
<evidence type="ECO:0000256" key="4">
    <source>
        <dbReference type="ARBA" id="ARBA00022827"/>
    </source>
</evidence>
<feature type="domain" description="ERV/ALR sulfhydryl oxidase" evidence="10">
    <location>
        <begin position="74"/>
        <end position="174"/>
    </location>
</feature>
<keyword evidence="5 8" id="KW-0560">Oxidoreductase</keyword>
<evidence type="ECO:0000259" key="10">
    <source>
        <dbReference type="PROSITE" id="PS51324"/>
    </source>
</evidence>
<dbReference type="Pfam" id="PF04777">
    <property type="entry name" value="Evr1_Alr"/>
    <property type="match status" value="1"/>
</dbReference>
<name>A0A420Y9L3_9PEZI</name>
<keyword evidence="4 8" id="KW-0274">FAD</keyword>
<keyword evidence="7" id="KW-1015">Disulfide bond</keyword>
<dbReference type="Proteomes" id="UP000275385">
    <property type="component" value="Unassembled WGS sequence"/>
</dbReference>
<proteinExistence type="predicted"/>
<evidence type="ECO:0000256" key="9">
    <source>
        <dbReference type="SAM" id="MobiDB-lite"/>
    </source>
</evidence>
<dbReference type="Gene3D" id="1.20.120.310">
    <property type="entry name" value="ERV/ALR sulfhydryl oxidase domain"/>
    <property type="match status" value="1"/>
</dbReference>
<keyword evidence="3 8" id="KW-0285">Flavoprotein</keyword>
<dbReference type="AlphaFoldDB" id="A0A420Y9L3"/>
<protein>
    <recommendedName>
        <fullName evidence="8">Sulfhydryl oxidase</fullName>
        <ecNumber evidence="8">1.8.3.2</ecNumber>
    </recommendedName>
</protein>
<organism evidence="11 12">
    <name type="scientific">Coniochaeta pulveracea</name>
    <dbReference type="NCBI Taxonomy" id="177199"/>
    <lineage>
        <taxon>Eukaryota</taxon>
        <taxon>Fungi</taxon>
        <taxon>Dikarya</taxon>
        <taxon>Ascomycota</taxon>
        <taxon>Pezizomycotina</taxon>
        <taxon>Sordariomycetes</taxon>
        <taxon>Sordariomycetidae</taxon>
        <taxon>Coniochaetales</taxon>
        <taxon>Coniochaetaceae</taxon>
        <taxon>Coniochaeta</taxon>
    </lineage>
</organism>
<evidence type="ECO:0000256" key="6">
    <source>
        <dbReference type="ARBA" id="ARBA00023128"/>
    </source>
</evidence>
<dbReference type="PROSITE" id="PS51324">
    <property type="entry name" value="ERV_ALR"/>
    <property type="match status" value="1"/>
</dbReference>
<evidence type="ECO:0000313" key="12">
    <source>
        <dbReference type="Proteomes" id="UP000275385"/>
    </source>
</evidence>
<dbReference type="PANTHER" id="PTHR12645">
    <property type="entry name" value="ALR/ERV"/>
    <property type="match status" value="1"/>
</dbReference>
<dbReference type="SUPFAM" id="SSF69000">
    <property type="entry name" value="FAD-dependent thiol oxidase"/>
    <property type="match status" value="1"/>
</dbReference>
<evidence type="ECO:0000256" key="2">
    <source>
        <dbReference type="ARBA" id="ARBA00004569"/>
    </source>
</evidence>
<dbReference type="InterPro" id="IPR039799">
    <property type="entry name" value="ALR/ERV"/>
</dbReference>
<evidence type="ECO:0000256" key="5">
    <source>
        <dbReference type="ARBA" id="ARBA00023002"/>
    </source>
</evidence>
<reference evidence="11 12" key="1">
    <citation type="submission" date="2018-08" db="EMBL/GenBank/DDBJ databases">
        <title>Draft genome of the lignicolous fungus Coniochaeta pulveracea.</title>
        <authorList>
            <person name="Borstlap C.J."/>
            <person name="De Witt R.N."/>
            <person name="Botha A."/>
            <person name="Volschenk H."/>
        </authorList>
    </citation>
    <scope>NUCLEOTIDE SEQUENCE [LARGE SCALE GENOMIC DNA]</scope>
    <source>
        <strain evidence="11 12">CAB683</strain>
    </source>
</reference>
<comment type="cofactor">
    <cofactor evidence="1 8">
        <name>FAD</name>
        <dbReference type="ChEBI" id="CHEBI:57692"/>
    </cofactor>
</comment>
<evidence type="ECO:0000313" key="11">
    <source>
        <dbReference type="EMBL" id="RKU44497.1"/>
    </source>
</evidence>
<gene>
    <name evidence="11" type="ORF">DL546_005106</name>
</gene>
<dbReference type="OrthoDB" id="17199at2759"/>
<keyword evidence="12" id="KW-1185">Reference proteome</keyword>
<dbReference type="GO" id="GO:0005758">
    <property type="term" value="C:mitochondrial intermembrane space"/>
    <property type="evidence" value="ECO:0007669"/>
    <property type="project" value="UniProtKB-SubCell"/>
</dbReference>
<evidence type="ECO:0000256" key="3">
    <source>
        <dbReference type="ARBA" id="ARBA00022630"/>
    </source>
</evidence>
<feature type="region of interest" description="Disordered" evidence="9">
    <location>
        <begin position="1"/>
        <end position="40"/>
    </location>
</feature>
<dbReference type="EC" id="1.8.3.2" evidence="8"/>
<dbReference type="FunFam" id="1.20.120.310:FF:000003">
    <property type="entry name" value="Sulfhydryl oxidase"/>
    <property type="match status" value="1"/>
</dbReference>
<evidence type="ECO:0000256" key="1">
    <source>
        <dbReference type="ARBA" id="ARBA00001974"/>
    </source>
</evidence>
<dbReference type="InterPro" id="IPR017905">
    <property type="entry name" value="ERV/ALR_sulphydryl_oxidase"/>
</dbReference>
<dbReference type="EMBL" id="QVQW01000030">
    <property type="protein sequence ID" value="RKU44497.1"/>
    <property type="molecule type" value="Genomic_DNA"/>
</dbReference>
<comment type="caution">
    <text evidence="11">The sequence shown here is derived from an EMBL/GenBank/DDBJ whole genome shotgun (WGS) entry which is preliminary data.</text>
</comment>
<comment type="subcellular location">
    <subcellularLocation>
        <location evidence="2">Mitochondrion intermembrane space</location>
    </subcellularLocation>
</comment>
<dbReference type="InterPro" id="IPR036774">
    <property type="entry name" value="ERV/ALR_sulphydryl_oxid_sf"/>
</dbReference>
<evidence type="ECO:0000256" key="8">
    <source>
        <dbReference type="RuleBase" id="RU371123"/>
    </source>
</evidence>
<dbReference type="PANTHER" id="PTHR12645:SF0">
    <property type="entry name" value="FAD-LINKED SULFHYDRYL OXIDASE ALR"/>
    <property type="match status" value="1"/>
</dbReference>
<dbReference type="GO" id="GO:0050660">
    <property type="term" value="F:flavin adenine dinucleotide binding"/>
    <property type="evidence" value="ECO:0007669"/>
    <property type="project" value="TreeGrafter"/>
</dbReference>